<feature type="compositionally biased region" description="Basic residues" evidence="8">
    <location>
        <begin position="531"/>
        <end position="543"/>
    </location>
</feature>
<feature type="region of interest" description="Disordered" evidence="8">
    <location>
        <begin position="49"/>
        <end position="73"/>
    </location>
</feature>
<evidence type="ECO:0000256" key="3">
    <source>
        <dbReference type="ARBA" id="ARBA00022792"/>
    </source>
</evidence>
<organism evidence="10 11">
    <name type="scientific">Blastocystis sp. subtype 1 (strain ATCC 50177 / NandII)</name>
    <dbReference type="NCBI Taxonomy" id="478820"/>
    <lineage>
        <taxon>Eukaryota</taxon>
        <taxon>Sar</taxon>
        <taxon>Stramenopiles</taxon>
        <taxon>Bigyra</taxon>
        <taxon>Opalozoa</taxon>
        <taxon>Opalinata</taxon>
        <taxon>Blastocystidae</taxon>
        <taxon>Blastocystis</taxon>
    </lineage>
</organism>
<feature type="domain" description="Letm1 RBD" evidence="9">
    <location>
        <begin position="279"/>
        <end position="472"/>
    </location>
</feature>
<keyword evidence="5 7" id="KW-0496">Mitochondrion</keyword>
<dbReference type="InterPro" id="IPR033122">
    <property type="entry name" value="LETM1-like_RBD"/>
</dbReference>
<keyword evidence="3" id="KW-0999">Mitochondrion inner membrane</keyword>
<sequence length="549" mass="62343">MLANVCRLRLSSQFVMKTCRGFATRYSYNKTIPQTIYAKENIVLSFTDEQNKKESKNKKRSPMTKLGLSSGKALPSSQFYTRCVSFDEEQNINKDELTRFDKPFYSLIRDDLWVLDPLSMTDAQIPDSLNLLPCEKSIFDVVAPGSKIVRLGEATCVGVGNACKITANIVTNPKEAKRTLNSSLSSLKSGASHVWTSVKLYGHELHSGSRLFWKYITGGQLSYREKMQLNRAVSDTSRLVPFTIFAIIPFSEFALPFKFPNFLPSTFTSEAKKAEIRKDLVEARLAMAREYYDKMKDNARRQRRKDLSDAECSSAMLQQIRAVSYGQVSDVDDVIVVSKFFSDEIIVDYLDKAQLTSIAKYMNVLTLGGDELTRVALRTKVRRIVKEDRQLYFEGVAGLTRNELVQCCEERGMVCDGLLKNEVVDKMNEWLQLAVQKRVPTSLLLMSSMLSALSKEDSLEDMLPSAISMLSDDVVKETIIALAPVNDRLAMKMRYERAVKEDEEISEENLVKKEFALNPNMVMFNPMQKEKKPKKAAKHKKKTGTIEFY</sequence>
<dbReference type="GO" id="GO:0043022">
    <property type="term" value="F:ribosome binding"/>
    <property type="evidence" value="ECO:0007669"/>
    <property type="project" value="InterPro"/>
</dbReference>
<dbReference type="STRING" id="478820.A0A196SBN6"/>
<evidence type="ECO:0000256" key="2">
    <source>
        <dbReference type="ARBA" id="ARBA00022692"/>
    </source>
</evidence>
<feature type="region of interest" description="Disordered" evidence="8">
    <location>
        <begin position="529"/>
        <end position="549"/>
    </location>
</feature>
<evidence type="ECO:0000313" key="10">
    <source>
        <dbReference type="EMBL" id="OAO13731.1"/>
    </source>
</evidence>
<dbReference type="PANTHER" id="PTHR14009:SF1">
    <property type="entry name" value="MITOCHONDRIAL PROTON_CALCIUM EXCHANGER PROTEIN"/>
    <property type="match status" value="1"/>
</dbReference>
<evidence type="ECO:0000256" key="5">
    <source>
        <dbReference type="ARBA" id="ARBA00023128"/>
    </source>
</evidence>
<keyword evidence="6" id="KW-0472">Membrane</keyword>
<dbReference type="InterPro" id="IPR044202">
    <property type="entry name" value="LETM1/MDM38-like"/>
</dbReference>
<keyword evidence="2" id="KW-0812">Transmembrane</keyword>
<evidence type="ECO:0000313" key="11">
    <source>
        <dbReference type="Proteomes" id="UP000078348"/>
    </source>
</evidence>
<accession>A0A196SBN6</accession>
<dbReference type="PROSITE" id="PS51758">
    <property type="entry name" value="LETM1_RBD"/>
    <property type="match status" value="1"/>
</dbReference>
<dbReference type="PANTHER" id="PTHR14009">
    <property type="entry name" value="LEUCINE ZIPPER-EF-HAND CONTAINING TRANSMEMBRANE PROTEIN"/>
    <property type="match status" value="1"/>
</dbReference>
<evidence type="ECO:0000256" key="4">
    <source>
        <dbReference type="ARBA" id="ARBA00022989"/>
    </source>
</evidence>
<dbReference type="OrthoDB" id="275278at2759"/>
<keyword evidence="4" id="KW-1133">Transmembrane helix</keyword>
<keyword evidence="11" id="KW-1185">Reference proteome</keyword>
<name>A0A196SBN6_BLAHN</name>
<dbReference type="Proteomes" id="UP000078348">
    <property type="component" value="Unassembled WGS sequence"/>
</dbReference>
<evidence type="ECO:0000256" key="6">
    <source>
        <dbReference type="ARBA" id="ARBA00023136"/>
    </source>
</evidence>
<evidence type="ECO:0000259" key="9">
    <source>
        <dbReference type="PROSITE" id="PS51758"/>
    </source>
</evidence>
<evidence type="ECO:0000256" key="7">
    <source>
        <dbReference type="PROSITE-ProRule" id="PRU01094"/>
    </source>
</evidence>
<comment type="subcellular location">
    <subcellularLocation>
        <location evidence="1">Mitochondrion inner membrane</location>
        <topology evidence="1">Single-pass membrane protein</topology>
    </subcellularLocation>
</comment>
<reference evidence="10 11" key="1">
    <citation type="submission" date="2016-05" db="EMBL/GenBank/DDBJ databases">
        <title>Nuclear genome of Blastocystis sp. subtype 1 NandII.</title>
        <authorList>
            <person name="Gentekaki E."/>
            <person name="Curtis B."/>
            <person name="Stairs C."/>
            <person name="Eme L."/>
            <person name="Herman E."/>
            <person name="Klimes V."/>
            <person name="Arias M.C."/>
            <person name="Elias M."/>
            <person name="Hilliou F."/>
            <person name="Klute M."/>
            <person name="Malik S.-B."/>
            <person name="Pightling A."/>
            <person name="Rachubinski R."/>
            <person name="Salas D."/>
            <person name="Schlacht A."/>
            <person name="Suga H."/>
            <person name="Archibald J."/>
            <person name="Ball S.G."/>
            <person name="Clark G."/>
            <person name="Dacks J."/>
            <person name="Van Der Giezen M."/>
            <person name="Tsaousis A."/>
            <person name="Roger A."/>
        </authorList>
    </citation>
    <scope>NUCLEOTIDE SEQUENCE [LARGE SCALE GENOMIC DNA]</scope>
    <source>
        <strain evidence="11">ATCC 50177 / NandII</strain>
    </source>
</reference>
<dbReference type="GO" id="GO:0005743">
    <property type="term" value="C:mitochondrial inner membrane"/>
    <property type="evidence" value="ECO:0007669"/>
    <property type="project" value="UniProtKB-SubCell"/>
</dbReference>
<evidence type="ECO:0000256" key="1">
    <source>
        <dbReference type="ARBA" id="ARBA00004434"/>
    </source>
</evidence>
<dbReference type="GO" id="GO:0030003">
    <property type="term" value="P:intracellular monoatomic cation homeostasis"/>
    <property type="evidence" value="ECO:0007669"/>
    <property type="project" value="TreeGrafter"/>
</dbReference>
<evidence type="ECO:0000256" key="8">
    <source>
        <dbReference type="SAM" id="MobiDB-lite"/>
    </source>
</evidence>
<protein>
    <submittedName>
        <fullName evidence="10">LetM1</fullName>
    </submittedName>
</protein>
<dbReference type="EMBL" id="LXWW01000336">
    <property type="protein sequence ID" value="OAO13731.1"/>
    <property type="molecule type" value="Genomic_DNA"/>
</dbReference>
<comment type="caution">
    <text evidence="10">The sequence shown here is derived from an EMBL/GenBank/DDBJ whole genome shotgun (WGS) entry which is preliminary data.</text>
</comment>
<gene>
    <name evidence="10" type="ORF">AV274_4606</name>
</gene>
<dbReference type="AlphaFoldDB" id="A0A196SBN6"/>
<dbReference type="Pfam" id="PF07766">
    <property type="entry name" value="LETM1_RBD"/>
    <property type="match status" value="1"/>
</dbReference>
<proteinExistence type="predicted"/>